<feature type="region of interest" description="Disordered" evidence="1">
    <location>
        <begin position="313"/>
        <end position="369"/>
    </location>
</feature>
<feature type="compositionally biased region" description="Low complexity" evidence="1">
    <location>
        <begin position="339"/>
        <end position="349"/>
    </location>
</feature>
<dbReference type="VEuPathDB" id="VectorBase:HLOH_058815"/>
<gene>
    <name evidence="2" type="ORF">HPB48_002070</name>
</gene>
<feature type="compositionally biased region" description="Polar residues" evidence="1">
    <location>
        <begin position="92"/>
        <end position="112"/>
    </location>
</feature>
<feature type="region of interest" description="Disordered" evidence="1">
    <location>
        <begin position="92"/>
        <end position="139"/>
    </location>
</feature>
<feature type="compositionally biased region" description="Basic and acidic residues" evidence="1">
    <location>
        <begin position="25"/>
        <end position="47"/>
    </location>
</feature>
<keyword evidence="3" id="KW-1185">Reference proteome</keyword>
<feature type="region of interest" description="Disordered" evidence="1">
    <location>
        <begin position="1"/>
        <end position="49"/>
    </location>
</feature>
<comment type="caution">
    <text evidence="2">The sequence shown here is derived from an EMBL/GenBank/DDBJ whole genome shotgun (WGS) entry which is preliminary data.</text>
</comment>
<evidence type="ECO:0000313" key="2">
    <source>
        <dbReference type="EMBL" id="KAH9362092.1"/>
    </source>
</evidence>
<organism evidence="2 3">
    <name type="scientific">Haemaphysalis longicornis</name>
    <name type="common">Bush tick</name>
    <dbReference type="NCBI Taxonomy" id="44386"/>
    <lineage>
        <taxon>Eukaryota</taxon>
        <taxon>Metazoa</taxon>
        <taxon>Ecdysozoa</taxon>
        <taxon>Arthropoda</taxon>
        <taxon>Chelicerata</taxon>
        <taxon>Arachnida</taxon>
        <taxon>Acari</taxon>
        <taxon>Parasitiformes</taxon>
        <taxon>Ixodida</taxon>
        <taxon>Ixodoidea</taxon>
        <taxon>Ixodidae</taxon>
        <taxon>Haemaphysalinae</taxon>
        <taxon>Haemaphysalis</taxon>
    </lineage>
</organism>
<dbReference type="InterPro" id="IPR036514">
    <property type="entry name" value="SGNH_hydro_sf"/>
</dbReference>
<dbReference type="Proteomes" id="UP000821853">
    <property type="component" value="Chromosome 1"/>
</dbReference>
<dbReference type="SUPFAM" id="SSF52266">
    <property type="entry name" value="SGNH hydrolase"/>
    <property type="match status" value="1"/>
</dbReference>
<feature type="compositionally biased region" description="Polar residues" evidence="1">
    <location>
        <begin position="350"/>
        <end position="361"/>
    </location>
</feature>
<evidence type="ECO:0000313" key="3">
    <source>
        <dbReference type="Proteomes" id="UP000821853"/>
    </source>
</evidence>
<evidence type="ECO:0000256" key="1">
    <source>
        <dbReference type="SAM" id="MobiDB-lite"/>
    </source>
</evidence>
<name>A0A9J6FJK0_HAELO</name>
<sequence>MRHGWRPPDSASRHSASRRNWRSKKLSDQSRTERDQQWQAEREEARTETTALRDLVHSLQEQLALLKARREQGPAEGGQQCLVAPSLSRAADQNLNQGPGQSSPRPETQDSSSEAKREVTHRNLKPTAGVKKHRKRRNDQTAAKEILVCGDGNAARIAKALRHQLKGELSVKTRFRRGATIATAQRLLQRYCDEAGKSERLVILHAGVSDVTKSAQPDEVAKIVRDQIIPYAQELVICSVPEVTSRGKETHARAMMLNTELKKIGMSETTFLDLSEAVRGEGRLARDGIHYLAKTSRDVATEVVEHIRPFLGDVKRGRRSNRRQGKQDETGGQGRPMPTTTTNTTTVETGLNQSGDWGTPTQGPPAGIPLPERFLRRRHAQESVSQLPPAPMHAGIQAIPGYPPVAGAQYWGYRHGLPVGPVQCATPSPASMVQPLNHYPGTDLFHVVGDWVRHHMSLQRPLQQ</sequence>
<proteinExistence type="predicted"/>
<feature type="compositionally biased region" description="Basic residues" evidence="1">
    <location>
        <begin position="15"/>
        <end position="24"/>
    </location>
</feature>
<dbReference type="EMBL" id="JABSTR010000001">
    <property type="protein sequence ID" value="KAH9362092.1"/>
    <property type="molecule type" value="Genomic_DNA"/>
</dbReference>
<dbReference type="AlphaFoldDB" id="A0A9J6FJK0"/>
<reference evidence="2 3" key="1">
    <citation type="journal article" date="2020" name="Cell">
        <title>Large-Scale Comparative Analyses of Tick Genomes Elucidate Their Genetic Diversity and Vector Capacities.</title>
        <authorList>
            <consortium name="Tick Genome and Microbiome Consortium (TIGMIC)"/>
            <person name="Jia N."/>
            <person name="Wang J."/>
            <person name="Shi W."/>
            <person name="Du L."/>
            <person name="Sun Y."/>
            <person name="Zhan W."/>
            <person name="Jiang J.F."/>
            <person name="Wang Q."/>
            <person name="Zhang B."/>
            <person name="Ji P."/>
            <person name="Bell-Sakyi L."/>
            <person name="Cui X.M."/>
            <person name="Yuan T.T."/>
            <person name="Jiang B.G."/>
            <person name="Yang W.F."/>
            <person name="Lam T.T."/>
            <person name="Chang Q.C."/>
            <person name="Ding S.J."/>
            <person name="Wang X.J."/>
            <person name="Zhu J.G."/>
            <person name="Ruan X.D."/>
            <person name="Zhao L."/>
            <person name="Wei J.T."/>
            <person name="Ye R.Z."/>
            <person name="Que T.C."/>
            <person name="Du C.H."/>
            <person name="Zhou Y.H."/>
            <person name="Cheng J.X."/>
            <person name="Dai P.F."/>
            <person name="Guo W.B."/>
            <person name="Han X.H."/>
            <person name="Huang E.J."/>
            <person name="Li L.F."/>
            <person name="Wei W."/>
            <person name="Gao Y.C."/>
            <person name="Liu J.Z."/>
            <person name="Shao H.Z."/>
            <person name="Wang X."/>
            <person name="Wang C.C."/>
            <person name="Yang T.C."/>
            <person name="Huo Q.B."/>
            <person name="Li W."/>
            <person name="Chen H.Y."/>
            <person name="Chen S.E."/>
            <person name="Zhou L.G."/>
            <person name="Ni X.B."/>
            <person name="Tian J.H."/>
            <person name="Sheng Y."/>
            <person name="Liu T."/>
            <person name="Pan Y.S."/>
            <person name="Xia L.Y."/>
            <person name="Li J."/>
            <person name="Zhao F."/>
            <person name="Cao W.C."/>
        </authorList>
    </citation>
    <scope>NUCLEOTIDE SEQUENCE [LARGE SCALE GENOMIC DNA]</scope>
    <source>
        <strain evidence="2">HaeL-2018</strain>
    </source>
</reference>
<dbReference type="OrthoDB" id="10567043at2759"/>
<dbReference type="Gene3D" id="3.40.50.1110">
    <property type="entry name" value="SGNH hydrolase"/>
    <property type="match status" value="1"/>
</dbReference>
<protein>
    <submittedName>
        <fullName evidence="2">Uncharacterized protein</fullName>
    </submittedName>
</protein>
<accession>A0A9J6FJK0</accession>